<dbReference type="Gene3D" id="1.10.510.10">
    <property type="entry name" value="Transferase(Phosphotransferase) domain 1"/>
    <property type="match status" value="1"/>
</dbReference>
<keyword evidence="9" id="KW-0418">Kinase</keyword>
<evidence type="ECO:0000256" key="1">
    <source>
        <dbReference type="ARBA" id="ARBA00004167"/>
    </source>
</evidence>
<comment type="subcellular location">
    <subcellularLocation>
        <location evidence="1">Membrane</location>
        <topology evidence="1">Single-pass membrane protein</topology>
    </subcellularLocation>
</comment>
<dbReference type="SMART" id="SM00179">
    <property type="entry name" value="EGF_CA"/>
    <property type="match status" value="1"/>
</dbReference>
<dbReference type="InterPro" id="IPR000152">
    <property type="entry name" value="EGF-type_Asp/Asn_hydroxyl_site"/>
</dbReference>
<dbReference type="Proteomes" id="UP000554482">
    <property type="component" value="Unassembled WGS sequence"/>
</dbReference>
<evidence type="ECO:0000313" key="9">
    <source>
        <dbReference type="EMBL" id="KAF5179736.1"/>
    </source>
</evidence>
<dbReference type="OrthoDB" id="4062651at2759"/>
<dbReference type="InterPro" id="IPR018097">
    <property type="entry name" value="EGF_Ca-bd_CS"/>
</dbReference>
<dbReference type="InterPro" id="IPR009030">
    <property type="entry name" value="Growth_fac_rcpt_cys_sf"/>
</dbReference>
<name>A0A7J6V449_THATH</name>
<dbReference type="SMART" id="SM00181">
    <property type="entry name" value="EGF"/>
    <property type="match status" value="2"/>
</dbReference>
<accession>A0A7J6V449</accession>
<feature type="domain" description="EGF-like" evidence="8">
    <location>
        <begin position="286"/>
        <end position="320"/>
    </location>
</feature>
<dbReference type="InterPro" id="IPR025287">
    <property type="entry name" value="WAK_GUB"/>
</dbReference>
<keyword evidence="3 7" id="KW-0732">Signal</keyword>
<organism evidence="9 10">
    <name type="scientific">Thalictrum thalictroides</name>
    <name type="common">Rue-anemone</name>
    <name type="synonym">Anemone thalictroides</name>
    <dbReference type="NCBI Taxonomy" id="46969"/>
    <lineage>
        <taxon>Eukaryota</taxon>
        <taxon>Viridiplantae</taxon>
        <taxon>Streptophyta</taxon>
        <taxon>Embryophyta</taxon>
        <taxon>Tracheophyta</taxon>
        <taxon>Spermatophyta</taxon>
        <taxon>Magnoliopsida</taxon>
        <taxon>Ranunculales</taxon>
        <taxon>Ranunculaceae</taxon>
        <taxon>Thalictroideae</taxon>
        <taxon>Thalictrum</taxon>
    </lineage>
</organism>
<gene>
    <name evidence="9" type="ORF">FRX31_030674</name>
</gene>
<evidence type="ECO:0000256" key="5">
    <source>
        <dbReference type="ARBA" id="ARBA00023157"/>
    </source>
</evidence>
<dbReference type="EMBL" id="JABWDY010038405">
    <property type="protein sequence ID" value="KAF5179736.1"/>
    <property type="molecule type" value="Genomic_DNA"/>
</dbReference>
<dbReference type="CDD" id="cd00054">
    <property type="entry name" value="EGF_CA"/>
    <property type="match status" value="1"/>
</dbReference>
<comment type="caution">
    <text evidence="9">The sequence shown here is derived from an EMBL/GenBank/DDBJ whole genome shotgun (WGS) entry which is preliminary data.</text>
</comment>
<dbReference type="Gene3D" id="2.10.25.10">
    <property type="entry name" value="Laminin"/>
    <property type="match status" value="1"/>
</dbReference>
<evidence type="ECO:0000256" key="6">
    <source>
        <dbReference type="PROSITE-ProRule" id="PRU00076"/>
    </source>
</evidence>
<dbReference type="GO" id="GO:0030247">
    <property type="term" value="F:polysaccharide binding"/>
    <property type="evidence" value="ECO:0007669"/>
    <property type="project" value="InterPro"/>
</dbReference>
<dbReference type="InterPro" id="IPR001881">
    <property type="entry name" value="EGF-like_Ca-bd_dom"/>
</dbReference>
<evidence type="ECO:0000313" key="10">
    <source>
        <dbReference type="Proteomes" id="UP000554482"/>
    </source>
</evidence>
<dbReference type="SUPFAM" id="SSF57184">
    <property type="entry name" value="Growth factor receptor domain"/>
    <property type="match status" value="1"/>
</dbReference>
<dbReference type="InterPro" id="IPR000742">
    <property type="entry name" value="EGF"/>
</dbReference>
<reference evidence="9 10" key="1">
    <citation type="submission" date="2020-06" db="EMBL/GenBank/DDBJ databases">
        <title>Transcriptomic and genomic resources for Thalictrum thalictroides and T. hernandezii: Facilitating candidate gene discovery in an emerging model plant lineage.</title>
        <authorList>
            <person name="Arias T."/>
            <person name="Riano-Pachon D.M."/>
            <person name="Di Stilio V.S."/>
        </authorList>
    </citation>
    <scope>NUCLEOTIDE SEQUENCE [LARGE SCALE GENOMIC DNA]</scope>
    <source>
        <strain evidence="10">cv. WT478/WT964</strain>
        <tissue evidence="9">Leaves</tissue>
    </source>
</reference>
<feature type="signal peptide" evidence="7">
    <location>
        <begin position="1"/>
        <end position="21"/>
    </location>
</feature>
<dbReference type="FunFam" id="2.10.25.10:FF:000628">
    <property type="entry name" value="Wall-associated receptor kinase 2"/>
    <property type="match status" value="1"/>
</dbReference>
<keyword evidence="2 6" id="KW-0245">EGF-like domain</keyword>
<dbReference type="GO" id="GO:0016301">
    <property type="term" value="F:kinase activity"/>
    <property type="evidence" value="ECO:0007669"/>
    <property type="project" value="UniProtKB-KW"/>
</dbReference>
<protein>
    <submittedName>
        <fullName evidence="9">Wall-associated receptor kinase</fullName>
    </submittedName>
</protein>
<keyword evidence="9" id="KW-0675">Receptor</keyword>
<feature type="chain" id="PRO_5029801358" evidence="7">
    <location>
        <begin position="22"/>
        <end position="439"/>
    </location>
</feature>
<evidence type="ECO:0000256" key="4">
    <source>
        <dbReference type="ARBA" id="ARBA00022737"/>
    </source>
</evidence>
<keyword evidence="10" id="KW-1185">Reference proteome</keyword>
<dbReference type="AlphaFoldDB" id="A0A7J6V449"/>
<sequence>MSSELFVLFLLLWFRVESARATNGNETLPGCQPKCGNVIIPYPFGIGAKCSIDSWANINCNTTFDPPKPFIGDYEVVQLSQTEVRIKNFVAVSCYNQSGNLTDQVFTSMSLVGTPYTFSSTKNIVTVLGCDTMVLTRGSNTLNYSSGCISICDTKENVIDGTCSGIGCCETSIPKGLQEFYALVGTIYYHTKVWSFDSCGYAFLGEQNMYSFKASDFTNSSHLTDIPLVLNFAVGNQTCKQAKQNSTAFACKDNSYCYDSVDHTGYLCSCNEGYEGNPYLKQGCQDVNECNNNPCKGICTNTQGGYSCSCPDDSYGDGTKEGTGCTKRNKKIPVIQLTLAGIVNEGKTEQVHAVAELAKRCLNFKGEERPSMKEVAAELEGLRGFEKHASVQKVNEESRTRESESVDLYAIPSGVYSVDSSSGQYSLEKKMMRSMNAPR</sequence>
<evidence type="ECO:0000256" key="2">
    <source>
        <dbReference type="ARBA" id="ARBA00022536"/>
    </source>
</evidence>
<keyword evidence="9" id="KW-0808">Transferase</keyword>
<proteinExistence type="predicted"/>
<dbReference type="GO" id="GO:0016020">
    <property type="term" value="C:membrane"/>
    <property type="evidence" value="ECO:0007669"/>
    <property type="project" value="UniProtKB-SubCell"/>
</dbReference>
<keyword evidence="5" id="KW-1015">Disulfide bond</keyword>
<keyword evidence="4" id="KW-0677">Repeat</keyword>
<comment type="caution">
    <text evidence="6">Lacks conserved residue(s) required for the propagation of feature annotation.</text>
</comment>
<evidence type="ECO:0000259" key="8">
    <source>
        <dbReference type="PROSITE" id="PS50026"/>
    </source>
</evidence>
<dbReference type="GO" id="GO:0005509">
    <property type="term" value="F:calcium ion binding"/>
    <property type="evidence" value="ECO:0007669"/>
    <property type="project" value="InterPro"/>
</dbReference>
<evidence type="ECO:0000256" key="3">
    <source>
        <dbReference type="ARBA" id="ARBA00022729"/>
    </source>
</evidence>
<dbReference type="PROSITE" id="PS00010">
    <property type="entry name" value="ASX_HYDROXYL"/>
    <property type="match status" value="1"/>
</dbReference>
<dbReference type="PROSITE" id="PS01187">
    <property type="entry name" value="EGF_CA"/>
    <property type="match status" value="1"/>
</dbReference>
<dbReference type="Pfam" id="PF13947">
    <property type="entry name" value="GUB_WAK_bind"/>
    <property type="match status" value="1"/>
</dbReference>
<dbReference type="PROSITE" id="PS50026">
    <property type="entry name" value="EGF_3"/>
    <property type="match status" value="1"/>
</dbReference>
<evidence type="ECO:0000256" key="7">
    <source>
        <dbReference type="SAM" id="SignalP"/>
    </source>
</evidence>
<dbReference type="PANTHER" id="PTHR33491">
    <property type="entry name" value="OSJNBA0016N04.9 PROTEIN"/>
    <property type="match status" value="1"/>
</dbReference>